<evidence type="ECO:0000256" key="1">
    <source>
        <dbReference type="ARBA" id="ARBA00023015"/>
    </source>
</evidence>
<dbReference type="Gene3D" id="1.10.357.10">
    <property type="entry name" value="Tetracycline Repressor, domain 2"/>
    <property type="match status" value="1"/>
</dbReference>
<dbReference type="OrthoDB" id="8535430at2"/>
<evidence type="ECO:0000313" key="7">
    <source>
        <dbReference type="Proteomes" id="UP000228593"/>
    </source>
</evidence>
<keyword evidence="1" id="KW-0805">Transcription regulation</keyword>
<protein>
    <submittedName>
        <fullName evidence="6">TetR family transcriptional regulator</fullName>
    </submittedName>
</protein>
<evidence type="ECO:0000256" key="2">
    <source>
        <dbReference type="ARBA" id="ARBA00023125"/>
    </source>
</evidence>
<dbReference type="EMBL" id="PDOB01000012">
    <property type="protein sequence ID" value="PIL40043.1"/>
    <property type="molecule type" value="Genomic_DNA"/>
</dbReference>
<dbReference type="RefSeq" id="WP_099915853.1">
    <property type="nucleotide sequence ID" value="NZ_BMHS01000014.1"/>
</dbReference>
<evidence type="ECO:0000259" key="5">
    <source>
        <dbReference type="PROSITE" id="PS50977"/>
    </source>
</evidence>
<dbReference type="PROSITE" id="PS50977">
    <property type="entry name" value="HTH_TETR_2"/>
    <property type="match status" value="1"/>
</dbReference>
<dbReference type="PANTHER" id="PTHR30055:SF234">
    <property type="entry name" value="HTH-TYPE TRANSCRIPTIONAL REGULATOR BETI"/>
    <property type="match status" value="1"/>
</dbReference>
<evidence type="ECO:0000256" key="4">
    <source>
        <dbReference type="PROSITE-ProRule" id="PRU00335"/>
    </source>
</evidence>
<dbReference type="SUPFAM" id="SSF46689">
    <property type="entry name" value="Homeodomain-like"/>
    <property type="match status" value="1"/>
</dbReference>
<dbReference type="InterPro" id="IPR001647">
    <property type="entry name" value="HTH_TetR"/>
</dbReference>
<reference evidence="6 7" key="1">
    <citation type="submission" date="2017-10" db="EMBL/GenBank/DDBJ databases">
        <title>Massilia psychrophilum sp. nov., a novel purple-pigmented bacterium isolated from Tianshan glacier, Xinjiang Municipality, China.</title>
        <authorList>
            <person name="Wang H."/>
        </authorList>
    </citation>
    <scope>NUCLEOTIDE SEQUENCE [LARGE SCALE GENOMIC DNA]</scope>
    <source>
        <strain evidence="6 7">JCM 30813</strain>
    </source>
</reference>
<proteinExistence type="predicted"/>
<evidence type="ECO:0000313" key="6">
    <source>
        <dbReference type="EMBL" id="PIL40043.1"/>
    </source>
</evidence>
<dbReference type="InterPro" id="IPR050109">
    <property type="entry name" value="HTH-type_TetR-like_transc_reg"/>
</dbReference>
<dbReference type="InterPro" id="IPR039536">
    <property type="entry name" value="TetR_C_Proteobacteria"/>
</dbReference>
<dbReference type="Pfam" id="PF00440">
    <property type="entry name" value="TetR_N"/>
    <property type="match status" value="1"/>
</dbReference>
<dbReference type="AlphaFoldDB" id="A0A2G8T255"/>
<name>A0A2G8T255_9BURK</name>
<gene>
    <name evidence="6" type="ORF">CR103_10015</name>
</gene>
<comment type="caution">
    <text evidence="6">The sequence shown here is derived from an EMBL/GenBank/DDBJ whole genome shotgun (WGS) entry which is preliminary data.</text>
</comment>
<dbReference type="Pfam" id="PF14246">
    <property type="entry name" value="TetR_C_7"/>
    <property type="match status" value="1"/>
</dbReference>
<keyword evidence="7" id="KW-1185">Reference proteome</keyword>
<keyword evidence="2 4" id="KW-0238">DNA-binding</keyword>
<keyword evidence="3" id="KW-0804">Transcription</keyword>
<evidence type="ECO:0000256" key="3">
    <source>
        <dbReference type="ARBA" id="ARBA00023163"/>
    </source>
</evidence>
<dbReference type="Proteomes" id="UP000228593">
    <property type="component" value="Unassembled WGS sequence"/>
</dbReference>
<organism evidence="6 7">
    <name type="scientific">Massilia psychrophila</name>
    <dbReference type="NCBI Taxonomy" id="1603353"/>
    <lineage>
        <taxon>Bacteria</taxon>
        <taxon>Pseudomonadati</taxon>
        <taxon>Pseudomonadota</taxon>
        <taxon>Betaproteobacteria</taxon>
        <taxon>Burkholderiales</taxon>
        <taxon>Oxalobacteraceae</taxon>
        <taxon>Telluria group</taxon>
        <taxon>Massilia</taxon>
    </lineage>
</organism>
<dbReference type="InterPro" id="IPR009057">
    <property type="entry name" value="Homeodomain-like_sf"/>
</dbReference>
<dbReference type="PANTHER" id="PTHR30055">
    <property type="entry name" value="HTH-TYPE TRANSCRIPTIONAL REGULATOR RUTR"/>
    <property type="match status" value="1"/>
</dbReference>
<dbReference type="GO" id="GO:0003700">
    <property type="term" value="F:DNA-binding transcription factor activity"/>
    <property type="evidence" value="ECO:0007669"/>
    <property type="project" value="TreeGrafter"/>
</dbReference>
<feature type="domain" description="HTH tetR-type" evidence="5">
    <location>
        <begin position="23"/>
        <end position="83"/>
    </location>
</feature>
<feature type="DNA-binding region" description="H-T-H motif" evidence="4">
    <location>
        <begin position="46"/>
        <end position="65"/>
    </location>
</feature>
<dbReference type="GO" id="GO:0000976">
    <property type="term" value="F:transcription cis-regulatory region binding"/>
    <property type="evidence" value="ECO:0007669"/>
    <property type="project" value="TreeGrafter"/>
</dbReference>
<accession>A0A2G8T255</accession>
<sequence length="218" mass="24782">MTTDLPISTCAKCAGRPRSSEREARLHELVHTAGQLFLKQGYRNVSLEMLARECHVAVRTIYVKFGGKAGLLHAVLVANRERFFNTHEMEKDQRPFKEIVSDFSAHFLDLVSMPEALSMTRMVIADAPGNVELAQTFFDAGPKQTRDMLLRFFARPDIRAQLRDDAPLDLLPVHLLNCISGDQYSRLIFGQPAQPRAQVLRELEQRLDLFYRSVLRAA</sequence>